<feature type="transmembrane region" description="Helical" evidence="1">
    <location>
        <begin position="831"/>
        <end position="855"/>
    </location>
</feature>
<dbReference type="STRING" id="1531966.A0A0A1TRT0"/>
<sequence length="2861" mass="321382">MAGWGVDDHMHNYCPETGFCIYNNTIVDTNVRFSHWYQEANLIIGSAAFVVPVLIITSYYIARYVYSTASHLSSSLKTITAPNTRPNTPYASECSLDWPLISILPFAYPKPGKEIDDDTSEEEVDAEDSPVGCLDLAALQPNSLTSSDIDGTVAFLVQGARKRQLAALAIRCGSGSALKEVNKLLSKLHKELQDEIKIVFQAHHDASLWSDVDLSPTAGVIIENACIIPNGERRDYFHSQALRQIVARAADQRDGKPEYFLGFLELWEEQPHPAVIRRAIKLAEHFGAHLEHGPASAIVASEKVAPAATTLSAFEYLKRSEISKLQSCWTSASRKVKISSDTSNSRSLNTKMLTSVIPEATKLFEHEELPEQLVVVRAEEPVFVNSPEYLAVAPKCDNFWHSARDGTVLSPHGCYSIYTEPTVEDYAAIVQSQKHLKELNLLLSVEGTESSRMIQAFRSLASKGRCASLVQDLVIGLESSDICVYKGMDTGFKLPEGATSFWGVSTNRDATYTMSVDIFISQKAPNAIAAVLHTWLAHHRVGRDVRFEYEALLESLTMKGANGILPSSIAASISQATHAETLQLLERINVTELSGRLRDAIVGHCQLVLIDQTTVTHRMHTYGRYLLDGSMTMEQALASRLEDYARLGATSLPALANLVQFHELLSKAIREALFHGNRTHLNAFALALRSALNPFSASSEQHYVDVNADLFALIFFSVLRQSAFEEVYIESTDRCPLLLQPDQAAVFAELWVLGSQCEIYFGILPRDLGEIIYHRYHSVLLNRPPRTSDRTDNEIMTMYSDVSAANKKRTKKDVKTTAATMHERKEKVKEMIANLGAMSFFCAPAIIDVVLLTFLGRGLLMTGFFDDSHHLSAAVYGILLSLLVSAGVVGWAGSTGNYYLAHYAYDNMIHFHVSRIASGIIVSFLIGVVGVIVITPIYDIGAGFVFMGYMIGVTTYLNLLGILSTMHQKDSPLTSGRTVVWRTFPVLFISPVLSTFVPHYDLAIYLSVLYVFLFLVLYQYSIICHEWSGWVDKMQKFGEKDIVAWHEKRMEAASNGKENAASQSQKEPLEAFRNAIDGYKRRSAAARSSGILNDPFVAKIAHSMPYIDWLFKKAAPNGKLPPAFSSGWFTQLGEAQNQQRQLIRGLKEHNIVILYRMARFDIGQSVGLFLIALMDRWVGIVMEGRNPRPNLYGGYPVTKSNPFTGGDDPSKTPDNPQPRYAVCFDLIYFCLSVMILDMVLQNYWGFRFEASKEPLRDFAHSQAVQQAAERKRRYTFLKALLELLLRQCILFGAATLLLWLFVDQTIPIAVYYLYIVGYTCVIIFQFNRCFTTNLKAHITTIFVSGFIGFLVGCTLRAIPATASLFFSEIAAQTTASVLAALGTSLWCWKDFFAKETDPLIYTKKSSSDQDGLWIQRKISAESEVRATINSSQAQRIGGRVIRGRVSSPVCEDVGRRLRDSLAQSKHAGDALEDQELLERAVALWQGGRIEVVAVPSIDFSSLGMGDACSFSHIDDDGNLSIKLGMFGEAELGLSSWHPVLAIVAAECILYHVARVEYGKTHSQAVRAEHYLDGTVSMSKRIEIEILIADPELLLRYMGRTNTEVMRRLCWDLDVDVEWQHLPQSVREAILLRISEKPVAWNDDVRQWVEDRGIDMATNDFHLVLCLAVFRACWQRYESSAALLADVEQFHASETMADLIPVRIVNGKATLIERIFGSIAAVPLSAVKWVAIISGGATNIERELKYKFKNVLIGTFFLRTTLLAWRICKFFRECLVHTLLLYGRHSLKSVATLVFSGEQRRITNNSVAVVRPRKPITAFVNADCGDEGAYLVLDAYDESLQAAPENKTASFKASYDDSFRLIRRDESDGTYCTYTYSSDKEKRWPLYREHFDKDTKIVGFYDKYGRIQHGTMAIGTTEITFAYQYKTTPKGATNILRADFAHGTSTVSLNKLSVYWGEPPREDDVTTCDWVPSDKVYRIDRMVDGKSYVTELEYRHRRDPVSTTFLKDNADFRTAVVDVPKVFFENPLLLKKPHRPSFDADDLLIYHSTRLIRHLRHSTIPTLSLMSRWSLLKYFGRTVDLALPTWRIRTELWHAWLKGSIDAPMVCWLDEVILRKEPLLFPYWRAREAGNVEAAVRLLDQNISQIASSIELATDVAELCLLPIKTTDLYHMGLGRDATEITTRPQDCYSDTKDRVSVIVNDIGCWPESPGGVSNCRRDLVNGHSTIRNHVLAECANDYGIPRFQIEKNVQSLKLLPLWGLDDKTAYHGLTENILQSQVDVKIGNTDKQRDIQGVFVPLLMDFVKGARTKTYSRADLIKYTNVFLSMAKYYEQKDYNLTWNSQIVADAWADAWLVPYDDPNIADPVEHFELQRPSRHDFREAMGIYMAYFFIFSVQIPEECPRVFQSTHHGISSLFGMILKYKRGVTFGIWDHAILWRETCLNISPAQCELSIPVQSMLLGGIRLASRLSYFHADMIVPCTSLFNPMWEADIGTDRGKLSNKNEFVRKIDPIVNGISNMDSFTPVKATRTDKPTAVMLSNVQFIKGIRTAIVAADVIVNRYGFKDYKLLIYGAKDRQPSYALEMAKLIVKCGLSENVVLAGFGKPDQVLQDAWIFVNSSISEGLPLAIGEAALAGVPIVATEVGATALVITDPDNQDERYGEVVAPNDPVALARAQLRLLCMVGPWAKFTSDEPEGGIDLPEEFAPEDVTSLSKRMEQKSDDRHKLGLLSREVVKRSFHGHRYLREHEQMYWVQWHLARMRANPALNRRTRIAYRFNANPPLMYMETPMPDDIDVDSVIETDIATLNGTNSSRNSVYEGVSPPRSEKRFGLSRLLLKQPLIEPYSPTPSIKGRTNFENWAPG</sequence>
<dbReference type="Gene3D" id="3.40.50.2000">
    <property type="entry name" value="Glycogen Phosphorylase B"/>
    <property type="match status" value="1"/>
</dbReference>
<feature type="transmembrane region" description="Helical" evidence="1">
    <location>
        <begin position="42"/>
        <end position="62"/>
    </location>
</feature>
<dbReference type="SUPFAM" id="SSF53756">
    <property type="entry name" value="UDP-Glycosyltransferase/glycogen phosphorylase"/>
    <property type="match status" value="1"/>
</dbReference>
<name>A0A0A1TRT0_9HYPO</name>
<keyword evidence="1" id="KW-0812">Transmembrane</keyword>
<dbReference type="Pfam" id="PF13692">
    <property type="entry name" value="Glyco_trans_1_4"/>
    <property type="match status" value="1"/>
</dbReference>
<proteinExistence type="predicted"/>
<feature type="transmembrane region" description="Helical" evidence="1">
    <location>
        <begin position="1308"/>
        <end position="1326"/>
    </location>
</feature>
<dbReference type="PANTHER" id="PTHR12526">
    <property type="entry name" value="GLYCOSYLTRANSFERASE"/>
    <property type="match status" value="1"/>
</dbReference>
<dbReference type="EMBL" id="CDHN01000008">
    <property type="protein sequence ID" value="CEJ94905.1"/>
    <property type="molecule type" value="Genomic_DNA"/>
</dbReference>
<evidence type="ECO:0000313" key="3">
    <source>
        <dbReference type="Proteomes" id="UP000039046"/>
    </source>
</evidence>
<keyword evidence="1" id="KW-1133">Transmembrane helix</keyword>
<feature type="transmembrane region" description="Helical" evidence="1">
    <location>
        <begin position="979"/>
        <end position="997"/>
    </location>
</feature>
<keyword evidence="3" id="KW-1185">Reference proteome</keyword>
<keyword evidence="1" id="KW-0472">Membrane</keyword>
<feature type="transmembrane region" description="Helical" evidence="1">
    <location>
        <begin position="1280"/>
        <end position="1302"/>
    </location>
</feature>
<evidence type="ECO:0000313" key="2">
    <source>
        <dbReference type="EMBL" id="CEJ94905.1"/>
    </source>
</evidence>
<dbReference type="Proteomes" id="UP000039046">
    <property type="component" value="Unassembled WGS sequence"/>
</dbReference>
<protein>
    <submittedName>
        <fullName evidence="2">Uncharacterized protein</fullName>
    </submittedName>
</protein>
<feature type="transmembrane region" description="Helical" evidence="1">
    <location>
        <begin position="913"/>
        <end position="934"/>
    </location>
</feature>
<gene>
    <name evidence="2" type="ORF">VHEMI10412</name>
</gene>
<feature type="transmembrane region" description="Helical" evidence="1">
    <location>
        <begin position="875"/>
        <end position="901"/>
    </location>
</feature>
<feature type="transmembrane region" description="Helical" evidence="1">
    <location>
        <begin position="1338"/>
        <end position="1358"/>
    </location>
</feature>
<dbReference type="HOGENOM" id="CLU_000654_0_0_1"/>
<organism evidence="2 3">
    <name type="scientific">[Torrubiella] hemipterigena</name>
    <dbReference type="NCBI Taxonomy" id="1531966"/>
    <lineage>
        <taxon>Eukaryota</taxon>
        <taxon>Fungi</taxon>
        <taxon>Dikarya</taxon>
        <taxon>Ascomycota</taxon>
        <taxon>Pezizomycotina</taxon>
        <taxon>Sordariomycetes</taxon>
        <taxon>Hypocreomycetidae</taxon>
        <taxon>Hypocreales</taxon>
        <taxon>Clavicipitaceae</taxon>
        <taxon>Clavicipitaceae incertae sedis</taxon>
        <taxon>'Torrubiella' clade</taxon>
    </lineage>
</organism>
<accession>A0A0A1TRT0</accession>
<dbReference type="OrthoDB" id="2582433at2759"/>
<evidence type="ECO:0000256" key="1">
    <source>
        <dbReference type="SAM" id="Phobius"/>
    </source>
</evidence>
<dbReference type="PANTHER" id="PTHR12526:SF630">
    <property type="entry name" value="GLYCOSYLTRANSFERASE"/>
    <property type="match status" value="1"/>
</dbReference>
<feature type="transmembrane region" description="Helical" evidence="1">
    <location>
        <begin position="1003"/>
        <end position="1023"/>
    </location>
</feature>
<feature type="transmembrane region" description="Helical" evidence="1">
    <location>
        <begin position="940"/>
        <end position="959"/>
    </location>
</feature>
<reference evidence="2 3" key="1">
    <citation type="journal article" date="2015" name="Genome Announc.">
        <title>Draft Genome Sequence and Gene Annotation of the Entomopathogenic Fungus Verticillium hemipterigenum.</title>
        <authorList>
            <person name="Horn F."/>
            <person name="Habel A."/>
            <person name="Scharf D.H."/>
            <person name="Dworschak J."/>
            <person name="Brakhage A.A."/>
            <person name="Guthke R."/>
            <person name="Hertweck C."/>
            <person name="Linde J."/>
        </authorList>
    </citation>
    <scope>NUCLEOTIDE SEQUENCE [LARGE SCALE GENOMIC DNA]</scope>
</reference>